<feature type="domain" description="AraC effector-binding" evidence="1">
    <location>
        <begin position="1"/>
        <end position="144"/>
    </location>
</feature>
<dbReference type="EMBL" id="LQWZ01000033">
    <property type="protein sequence ID" value="OAH54366.1"/>
    <property type="molecule type" value="Genomic_DNA"/>
</dbReference>
<reference evidence="2 3" key="1">
    <citation type="submission" date="2016-01" db="EMBL/GenBank/DDBJ databases">
        <title>Investigation of taxonomic status of Bacillus aminovorans.</title>
        <authorList>
            <person name="Verma A."/>
            <person name="Pal Y."/>
            <person name="Krishnamurthi S."/>
        </authorList>
    </citation>
    <scope>NUCLEOTIDE SEQUENCE [LARGE SCALE GENOMIC DNA]</scope>
    <source>
        <strain evidence="2 3">DSM 4337</strain>
    </source>
</reference>
<accession>A0A177KN02</accession>
<name>A0A177KN02_9BACI</name>
<dbReference type="SUPFAM" id="SSF55136">
    <property type="entry name" value="Probable bacterial effector-binding domain"/>
    <property type="match status" value="1"/>
</dbReference>
<proteinExistence type="predicted"/>
<dbReference type="Proteomes" id="UP000077271">
    <property type="component" value="Unassembled WGS sequence"/>
</dbReference>
<dbReference type="Gene3D" id="3.20.80.10">
    <property type="entry name" value="Regulatory factor, effector binding domain"/>
    <property type="match status" value="1"/>
</dbReference>
<dbReference type="InterPro" id="IPR010499">
    <property type="entry name" value="AraC_E-bd"/>
</dbReference>
<dbReference type="RefSeq" id="WP_018394931.1">
    <property type="nucleotide sequence ID" value="NZ_LQWZ01000033.1"/>
</dbReference>
<organism evidence="2 3">
    <name type="scientific">Domibacillus aminovorans</name>
    <dbReference type="NCBI Taxonomy" id="29332"/>
    <lineage>
        <taxon>Bacteria</taxon>
        <taxon>Bacillati</taxon>
        <taxon>Bacillota</taxon>
        <taxon>Bacilli</taxon>
        <taxon>Bacillales</taxon>
        <taxon>Bacillaceae</taxon>
        <taxon>Domibacillus</taxon>
    </lineage>
</organism>
<evidence type="ECO:0000313" key="2">
    <source>
        <dbReference type="EMBL" id="OAH54366.1"/>
    </source>
</evidence>
<evidence type="ECO:0000313" key="3">
    <source>
        <dbReference type="Proteomes" id="UP000077271"/>
    </source>
</evidence>
<protein>
    <recommendedName>
        <fullName evidence="1">AraC effector-binding domain-containing protein</fullName>
    </recommendedName>
</protein>
<dbReference type="InterPro" id="IPR011256">
    <property type="entry name" value="Reg_factor_effector_dom_sf"/>
</dbReference>
<dbReference type="AlphaFoldDB" id="A0A177KN02"/>
<evidence type="ECO:0000259" key="1">
    <source>
        <dbReference type="SMART" id="SM00871"/>
    </source>
</evidence>
<dbReference type="SMART" id="SM00871">
    <property type="entry name" value="AraC_E_bind"/>
    <property type="match status" value="1"/>
</dbReference>
<sequence>MTPKIVDVRTVTVIGFEISGTQDEITALRPEWTKRFLKAANQIPGQTDGNLMDICLKRAGQLYTHCIAMEVKQIDIIPSGMTNSTIPSGSYALLEFHGSDDEIQFAFRTILQWAREHKVRLDSNEFRIDVTIEEGHHHLYWRLADKRSEAIEEAV</sequence>
<gene>
    <name evidence="2" type="ORF">AWH48_07115</name>
</gene>
<dbReference type="InterPro" id="IPR029441">
    <property type="entry name" value="Cass2"/>
</dbReference>
<comment type="caution">
    <text evidence="2">The sequence shown here is derived from an EMBL/GenBank/DDBJ whole genome shotgun (WGS) entry which is preliminary data.</text>
</comment>
<dbReference type="OrthoDB" id="2593454at2"/>
<dbReference type="Pfam" id="PF14526">
    <property type="entry name" value="Cass2"/>
    <property type="match status" value="1"/>
</dbReference>